<keyword evidence="3" id="KW-1185">Reference proteome</keyword>
<reference evidence="2 3" key="1">
    <citation type="submission" date="2020-01" db="EMBL/GenBank/DDBJ databases">
        <title>Genomes of bacteria type strains.</title>
        <authorList>
            <person name="Chen J."/>
            <person name="Zhu S."/>
            <person name="Chen J."/>
        </authorList>
    </citation>
    <scope>NUCLEOTIDE SEQUENCE [LARGE SCALE GENOMIC DNA]</scope>
    <source>
        <strain evidence="2 3">KCTC 52919</strain>
    </source>
</reference>
<evidence type="ECO:0000256" key="1">
    <source>
        <dbReference type="SAM" id="MobiDB-lite"/>
    </source>
</evidence>
<dbReference type="Proteomes" id="UP000476332">
    <property type="component" value="Unassembled WGS sequence"/>
</dbReference>
<proteinExistence type="predicted"/>
<dbReference type="EMBL" id="JAAAMJ010000006">
    <property type="protein sequence ID" value="NDV87050.1"/>
    <property type="molecule type" value="Genomic_DNA"/>
</dbReference>
<dbReference type="RefSeq" id="WP_163043807.1">
    <property type="nucleotide sequence ID" value="NZ_JAAAMJ010000006.1"/>
</dbReference>
<gene>
    <name evidence="2" type="ORF">GTW51_10085</name>
</gene>
<comment type="caution">
    <text evidence="2">The sequence shown here is derived from an EMBL/GenBank/DDBJ whole genome shotgun (WGS) entry which is preliminary data.</text>
</comment>
<dbReference type="AlphaFoldDB" id="A0A6L9MHV2"/>
<evidence type="ECO:0000313" key="3">
    <source>
        <dbReference type="Proteomes" id="UP000476332"/>
    </source>
</evidence>
<protein>
    <submittedName>
        <fullName evidence="2">Uncharacterized protein</fullName>
    </submittedName>
</protein>
<name>A0A6L9MHV2_9HYPH</name>
<sequence>MAHTPPDQDPERGAAAPIEDGNPAGIRATVDQAAADLAAQLEGADDGDDADLFGVSLFAGPVSYVADTIEGAKGRGRPKGASNKRTTAMRNYLLAKGYRHPMENLAAIASANPMDLAAELSTPYRAKSGPREGELVEESCTPAEALAMILKANAELLPYFESKRPVEIDVTERRLGVLLVGDLAAGGAAGDAFMSVTGQVRQAQRNQGDSDGET</sequence>
<feature type="region of interest" description="Disordered" evidence="1">
    <location>
        <begin position="1"/>
        <end position="24"/>
    </location>
</feature>
<organism evidence="2 3">
    <name type="scientific">Aurantimonas aggregata</name>
    <dbReference type="NCBI Taxonomy" id="2047720"/>
    <lineage>
        <taxon>Bacteria</taxon>
        <taxon>Pseudomonadati</taxon>
        <taxon>Pseudomonadota</taxon>
        <taxon>Alphaproteobacteria</taxon>
        <taxon>Hyphomicrobiales</taxon>
        <taxon>Aurantimonadaceae</taxon>
        <taxon>Aurantimonas</taxon>
    </lineage>
</organism>
<evidence type="ECO:0000313" key="2">
    <source>
        <dbReference type="EMBL" id="NDV87050.1"/>
    </source>
</evidence>
<accession>A0A6L9MHV2</accession>